<dbReference type="Pfam" id="PF00353">
    <property type="entry name" value="HemolysinCabind"/>
    <property type="match status" value="1"/>
</dbReference>
<name>A0A6M0RV63_9CYAN</name>
<dbReference type="InterPro" id="IPR001343">
    <property type="entry name" value="Hemolysn_Ca-bd"/>
</dbReference>
<dbReference type="EMBL" id="QXHD01000004">
    <property type="protein sequence ID" value="NEZ60134.1"/>
    <property type="molecule type" value="Genomic_DNA"/>
</dbReference>
<organism evidence="2 3">
    <name type="scientific">Adonisia turfae CCMR0081</name>
    <dbReference type="NCBI Taxonomy" id="2292702"/>
    <lineage>
        <taxon>Bacteria</taxon>
        <taxon>Bacillati</taxon>
        <taxon>Cyanobacteriota</taxon>
        <taxon>Adonisia</taxon>
        <taxon>Adonisia turfae</taxon>
    </lineage>
</organism>
<comment type="caution">
    <text evidence="2">The sequence shown here is derived from an EMBL/GenBank/DDBJ whole genome shotgun (WGS) entry which is preliminary data.</text>
</comment>
<proteinExistence type="predicted"/>
<protein>
    <submittedName>
        <fullName evidence="2">Choice-of-anchor C family protein</fullName>
    </submittedName>
</protein>
<dbReference type="SUPFAM" id="SSF49785">
    <property type="entry name" value="Galactose-binding domain-like"/>
    <property type="match status" value="1"/>
</dbReference>
<dbReference type="RefSeq" id="WP_163702806.1">
    <property type="nucleotide sequence ID" value="NZ_QXHD01000004.1"/>
</dbReference>
<keyword evidence="3" id="KW-1185">Reference proteome</keyword>
<dbReference type="Pfam" id="PF04862">
    <property type="entry name" value="DUF642"/>
    <property type="match status" value="1"/>
</dbReference>
<accession>A0A6M0RV63</accession>
<dbReference type="InterPro" id="IPR008979">
    <property type="entry name" value="Galactose-bd-like_sf"/>
</dbReference>
<dbReference type="NCBIfam" id="TIGR04362">
    <property type="entry name" value="choice_anch_C"/>
    <property type="match status" value="1"/>
</dbReference>
<dbReference type="InterPro" id="IPR006946">
    <property type="entry name" value="DGR2-like_dom"/>
</dbReference>
<dbReference type="Gene3D" id="2.150.10.10">
    <property type="entry name" value="Serralysin-like metalloprotease, C-terminal"/>
    <property type="match status" value="1"/>
</dbReference>
<dbReference type="GO" id="GO:0005509">
    <property type="term" value="F:calcium ion binding"/>
    <property type="evidence" value="ECO:0007669"/>
    <property type="project" value="InterPro"/>
</dbReference>
<dbReference type="InterPro" id="IPR027576">
    <property type="entry name" value="Choice_anch_C_dom"/>
</dbReference>
<dbReference type="SUPFAM" id="SSF51120">
    <property type="entry name" value="beta-Roll"/>
    <property type="match status" value="1"/>
</dbReference>
<dbReference type="Gene3D" id="2.60.120.260">
    <property type="entry name" value="Galactose-binding domain-like"/>
    <property type="match status" value="1"/>
</dbReference>
<feature type="domain" description="DUF642" evidence="1">
    <location>
        <begin position="34"/>
        <end position="174"/>
    </location>
</feature>
<reference evidence="2 3" key="1">
    <citation type="journal article" date="2020" name="Microb. Ecol.">
        <title>Ecogenomics of the Marine Benthic Filamentous Cyanobacterium Adonisia.</title>
        <authorList>
            <person name="Walter J.M."/>
            <person name="Coutinho F.H."/>
            <person name="Leomil L."/>
            <person name="Hargreaves P.I."/>
            <person name="Campeao M.E."/>
            <person name="Vieira V.V."/>
            <person name="Silva B.S."/>
            <person name="Fistarol G.O."/>
            <person name="Salomon P.S."/>
            <person name="Sawabe T."/>
            <person name="Mino S."/>
            <person name="Hosokawa M."/>
            <person name="Miyashita H."/>
            <person name="Maruyama F."/>
            <person name="van Verk M.C."/>
            <person name="Dutilh B.E."/>
            <person name="Thompson C.C."/>
            <person name="Thompson F.L."/>
        </authorList>
    </citation>
    <scope>NUCLEOTIDE SEQUENCE [LARGE SCALE GENOMIC DNA]</scope>
    <source>
        <strain evidence="2 3">CCMR0081</strain>
    </source>
</reference>
<sequence>MFENLAPGTYTVREVVPTGFRQTFPNNGVVGNNLVLNGGFEDGPDPGNSFINVESGATTIPNWTVTDGQVDLVGAPFYQPADGSISLDLNGFITGEVQQTIDTTVGERYLLTFDLAANPRGTPAVKMGQVEVAGVTADLSYDISGQSAGSLDYVPTSLEFIATDAQTVLKFKSLIPGTAGLSIDNVSVVEIDPSSGFHTVEIGQDGNVVENINFGNTQLEIGPTELGINLLVNPDAESSSGSGNFNQVLTPFGWETSGSAFTAVQYSAAVPGQDLDTADGTVVNGDTNYFAGGPSNPLSTATQVIEFDGIEEQIDDGLLTANLSGFFGGWVRQEDNMVVEATFYDENQTILESFEIGSISAADRGGESKLLFQEDSLLVPVGARSAEVEMVATRQQGSYNDGYADNLSFVLSLNDGVQPVNRVEGTDGRDTLTGTTGNDIIIGKGGSDRLTGNAGADQFVFQSIDDRIDRINDFEVGSDKIVLGDLFDSLGVSIDSYDQAIDQGYLGITSFGQDNSRIRIDTNGIDGNGGARTLAIAYDVTPTELGTADNFVI</sequence>
<evidence type="ECO:0000313" key="2">
    <source>
        <dbReference type="EMBL" id="NEZ60134.1"/>
    </source>
</evidence>
<dbReference type="InterPro" id="IPR011049">
    <property type="entry name" value="Serralysin-like_metalloprot_C"/>
</dbReference>
<gene>
    <name evidence="2" type="ORF">DXZ20_31715</name>
</gene>
<evidence type="ECO:0000313" key="3">
    <source>
        <dbReference type="Proteomes" id="UP000481033"/>
    </source>
</evidence>
<dbReference type="Proteomes" id="UP000481033">
    <property type="component" value="Unassembled WGS sequence"/>
</dbReference>
<evidence type="ECO:0000259" key="1">
    <source>
        <dbReference type="Pfam" id="PF04862"/>
    </source>
</evidence>
<dbReference type="AlphaFoldDB" id="A0A6M0RV63"/>